<dbReference type="PIRSF" id="PIRSF003097">
    <property type="entry name" value="FtsX"/>
    <property type="match status" value="1"/>
</dbReference>
<dbReference type="RefSeq" id="WP_290289626.1">
    <property type="nucleotide sequence ID" value="NZ_CP047211.1"/>
</dbReference>
<dbReference type="InterPro" id="IPR040690">
    <property type="entry name" value="FtsX_ECD"/>
</dbReference>
<organism evidence="16 17">
    <name type="scientific">Corynebacterium hansenii</name>
    <dbReference type="NCBI Taxonomy" id="394964"/>
    <lineage>
        <taxon>Bacteria</taxon>
        <taxon>Bacillati</taxon>
        <taxon>Actinomycetota</taxon>
        <taxon>Actinomycetes</taxon>
        <taxon>Mycobacteriales</taxon>
        <taxon>Corynebacteriaceae</taxon>
        <taxon>Corynebacterium</taxon>
    </lineage>
</organism>
<evidence type="ECO:0000256" key="6">
    <source>
        <dbReference type="ARBA" id="ARBA00022475"/>
    </source>
</evidence>
<feature type="domain" description="FtsX extracellular" evidence="15">
    <location>
        <begin position="65"/>
        <end position="154"/>
    </location>
</feature>
<evidence type="ECO:0000256" key="11">
    <source>
        <dbReference type="ARBA" id="ARBA00023306"/>
    </source>
</evidence>
<dbReference type="EMBL" id="JBHRZN010000002">
    <property type="protein sequence ID" value="MFC3850145.1"/>
    <property type="molecule type" value="Genomic_DNA"/>
</dbReference>
<feature type="transmembrane region" description="Helical" evidence="13">
    <location>
        <begin position="177"/>
        <end position="200"/>
    </location>
</feature>
<comment type="function">
    <text evidence="1">Part of the ABC transporter FtsEX involved in cellular division.</text>
</comment>
<dbReference type="InterPro" id="IPR004513">
    <property type="entry name" value="FtsX"/>
</dbReference>
<evidence type="ECO:0000256" key="8">
    <source>
        <dbReference type="ARBA" id="ARBA00022692"/>
    </source>
</evidence>
<evidence type="ECO:0000259" key="14">
    <source>
        <dbReference type="Pfam" id="PF02687"/>
    </source>
</evidence>
<keyword evidence="17" id="KW-1185">Reference proteome</keyword>
<dbReference type="InterPro" id="IPR047929">
    <property type="entry name" value="FtsX_actino"/>
</dbReference>
<dbReference type="Proteomes" id="UP001595751">
    <property type="component" value="Unassembled WGS sequence"/>
</dbReference>
<keyword evidence="8 13" id="KW-0812">Transmembrane</keyword>
<sequence length="300" mass="32442">MKTRFVLGEALSGLTRNVTMTVAMIITTAISLALLASGMLVTGMTNDTKNLYLDRVEVLIELDEEISAGDETCSSEACAEVREKLESQDGVEQVTYRNRQQNYEHFVALFEKTDPALVANATPESLPAVLLVRLKDPTDVSPLDPVRDMKQVVHVTDQRDDIGNAASNLDSIRNATFLIAGIQALAAIFLIANMVQIAAYSRRTEVEIMRMVGATRWFTQAPFVLEAVIAAVIGGLLAVAGLFIGKAAVIDPAMDGLYRAQLVAPVTATDIWLVAPIIVAVGAVFAGITAQLTLRFYSRK</sequence>
<comment type="subunit">
    <text evidence="4">Forms a membrane-associated complex with FtsE.</text>
</comment>
<comment type="subcellular location">
    <subcellularLocation>
        <location evidence="2">Cell membrane</location>
        <topology evidence="2">Multi-pass membrane protein</topology>
    </subcellularLocation>
</comment>
<feature type="domain" description="ABC3 transporter permease C-terminal" evidence="14">
    <location>
        <begin position="178"/>
        <end position="290"/>
    </location>
</feature>
<keyword evidence="7 12" id="KW-0132">Cell division</keyword>
<dbReference type="NCBIfam" id="NF038346">
    <property type="entry name" value="FtsX_actino"/>
    <property type="match status" value="1"/>
</dbReference>
<feature type="transmembrane region" description="Helical" evidence="13">
    <location>
        <begin position="271"/>
        <end position="294"/>
    </location>
</feature>
<dbReference type="Pfam" id="PF02687">
    <property type="entry name" value="FtsX"/>
    <property type="match status" value="1"/>
</dbReference>
<evidence type="ECO:0000256" key="4">
    <source>
        <dbReference type="ARBA" id="ARBA00011160"/>
    </source>
</evidence>
<dbReference type="InterPro" id="IPR003838">
    <property type="entry name" value="ABC3_permease_C"/>
</dbReference>
<proteinExistence type="inferred from homology"/>
<reference evidence="17" key="1">
    <citation type="journal article" date="2019" name="Int. J. Syst. Evol. Microbiol.">
        <title>The Global Catalogue of Microorganisms (GCM) 10K type strain sequencing project: providing services to taxonomists for standard genome sequencing and annotation.</title>
        <authorList>
            <consortium name="The Broad Institute Genomics Platform"/>
            <consortium name="The Broad Institute Genome Sequencing Center for Infectious Disease"/>
            <person name="Wu L."/>
            <person name="Ma J."/>
        </authorList>
    </citation>
    <scope>NUCLEOTIDE SEQUENCE [LARGE SCALE GENOMIC DNA]</scope>
    <source>
        <strain evidence="17">CCUG 53252</strain>
    </source>
</reference>
<feature type="transmembrane region" description="Helical" evidence="13">
    <location>
        <begin position="221"/>
        <end position="244"/>
    </location>
</feature>
<gene>
    <name evidence="16" type="primary">ftsX</name>
    <name evidence="16" type="ORF">ACFORJ_08190</name>
</gene>
<evidence type="ECO:0000256" key="10">
    <source>
        <dbReference type="ARBA" id="ARBA00023136"/>
    </source>
</evidence>
<evidence type="ECO:0000313" key="17">
    <source>
        <dbReference type="Proteomes" id="UP001595751"/>
    </source>
</evidence>
<evidence type="ECO:0000256" key="2">
    <source>
        <dbReference type="ARBA" id="ARBA00004651"/>
    </source>
</evidence>
<evidence type="ECO:0000256" key="13">
    <source>
        <dbReference type="SAM" id="Phobius"/>
    </source>
</evidence>
<evidence type="ECO:0000256" key="3">
    <source>
        <dbReference type="ARBA" id="ARBA00007379"/>
    </source>
</evidence>
<keyword evidence="10 12" id="KW-0472">Membrane</keyword>
<evidence type="ECO:0000256" key="7">
    <source>
        <dbReference type="ARBA" id="ARBA00022618"/>
    </source>
</evidence>
<comment type="similarity">
    <text evidence="3 12">Belongs to the ABC-4 integral membrane protein family. FtsX subfamily.</text>
</comment>
<accession>A0ABV7ZPU1</accession>
<dbReference type="PANTHER" id="PTHR47755">
    <property type="entry name" value="CELL DIVISION PROTEIN FTSX"/>
    <property type="match status" value="1"/>
</dbReference>
<keyword evidence="6 12" id="KW-1003">Cell membrane</keyword>
<evidence type="ECO:0000256" key="5">
    <source>
        <dbReference type="ARBA" id="ARBA00021907"/>
    </source>
</evidence>
<protein>
    <recommendedName>
        <fullName evidence="5 12">Cell division protein FtsX</fullName>
    </recommendedName>
</protein>
<name>A0ABV7ZPU1_9CORY</name>
<keyword evidence="9 13" id="KW-1133">Transmembrane helix</keyword>
<comment type="caution">
    <text evidence="16">The sequence shown here is derived from an EMBL/GenBank/DDBJ whole genome shotgun (WGS) entry which is preliminary data.</text>
</comment>
<keyword evidence="11 12" id="KW-0131">Cell cycle</keyword>
<evidence type="ECO:0000256" key="9">
    <source>
        <dbReference type="ARBA" id="ARBA00022989"/>
    </source>
</evidence>
<evidence type="ECO:0000313" key="16">
    <source>
        <dbReference type="EMBL" id="MFC3850145.1"/>
    </source>
</evidence>
<evidence type="ECO:0000256" key="1">
    <source>
        <dbReference type="ARBA" id="ARBA00003552"/>
    </source>
</evidence>
<evidence type="ECO:0000256" key="12">
    <source>
        <dbReference type="PIRNR" id="PIRNR003097"/>
    </source>
</evidence>
<dbReference type="Pfam" id="PF18075">
    <property type="entry name" value="FtsX_ECD"/>
    <property type="match status" value="1"/>
</dbReference>
<dbReference type="PANTHER" id="PTHR47755:SF1">
    <property type="entry name" value="CELL DIVISION PROTEIN FTSX"/>
    <property type="match status" value="1"/>
</dbReference>
<feature type="transmembrane region" description="Helical" evidence="13">
    <location>
        <begin position="21"/>
        <end position="41"/>
    </location>
</feature>
<evidence type="ECO:0000259" key="15">
    <source>
        <dbReference type="Pfam" id="PF18075"/>
    </source>
</evidence>
<dbReference type="Gene3D" id="3.30.70.3040">
    <property type="match status" value="1"/>
</dbReference>